<comment type="subunit">
    <text evidence="4">Homotetramer.</text>
</comment>
<evidence type="ECO:0000256" key="2">
    <source>
        <dbReference type="ARBA" id="ARBA00001954"/>
    </source>
</evidence>
<evidence type="ECO:0000313" key="17">
    <source>
        <dbReference type="EMBL" id="SDE94307.1"/>
    </source>
</evidence>
<gene>
    <name evidence="18" type="ORF">FIV36_01670</name>
    <name evidence="17" type="ORF">SAMN05216591_1467</name>
</gene>
<keyword evidence="7" id="KW-0479">Metal-binding</keyword>
<feature type="domain" description="VOC" evidence="16">
    <location>
        <begin position="7"/>
        <end position="122"/>
    </location>
</feature>
<dbReference type="Proteomes" id="UP000182858">
    <property type="component" value="Chromosome I"/>
</dbReference>
<dbReference type="Proteomes" id="UP000317951">
    <property type="component" value="Unassembled WGS sequence"/>
</dbReference>
<dbReference type="EMBL" id="VFET01000001">
    <property type="protein sequence ID" value="TWS07476.1"/>
    <property type="molecule type" value="Genomic_DNA"/>
</dbReference>
<protein>
    <recommendedName>
        <fullName evidence="6">Metapyrocatechase</fullName>
        <ecNumber evidence="5">1.13.11.2</ecNumber>
    </recommendedName>
    <alternativeName>
        <fullName evidence="14">CatO2ase</fullName>
    </alternativeName>
    <alternativeName>
        <fullName evidence="13">Catechol 2,3-dioxygenase</fullName>
    </alternativeName>
</protein>
<evidence type="ECO:0000256" key="3">
    <source>
        <dbReference type="ARBA" id="ARBA00008784"/>
    </source>
</evidence>
<keyword evidence="10 15" id="KW-0223">Dioxygenase</keyword>
<dbReference type="GeneID" id="78552965"/>
<accession>A0A5C5QR00</accession>
<evidence type="ECO:0000313" key="20">
    <source>
        <dbReference type="Proteomes" id="UP000317951"/>
    </source>
</evidence>
<evidence type="ECO:0000256" key="5">
    <source>
        <dbReference type="ARBA" id="ARBA00013117"/>
    </source>
</evidence>
<evidence type="ECO:0000256" key="13">
    <source>
        <dbReference type="ARBA" id="ARBA00030369"/>
    </source>
</evidence>
<dbReference type="InterPro" id="IPR004360">
    <property type="entry name" value="Glyas_Fos-R_dOase_dom"/>
</dbReference>
<keyword evidence="12 15" id="KW-0408">Iron</keyword>
<evidence type="ECO:0000256" key="11">
    <source>
        <dbReference type="ARBA" id="ARBA00023002"/>
    </source>
</evidence>
<comment type="cofactor">
    <cofactor evidence="2 15">
        <name>Fe(2+)</name>
        <dbReference type="ChEBI" id="CHEBI:29033"/>
    </cofactor>
</comment>
<reference evidence="17 19" key="1">
    <citation type="submission" date="2016-10" db="EMBL/GenBank/DDBJ databases">
        <authorList>
            <person name="Varghese N."/>
            <person name="Submissions S."/>
        </authorList>
    </citation>
    <scope>NUCLEOTIDE SEQUENCE [LARGE SCALE GENOMIC DNA]</scope>
    <source>
        <strain evidence="17 19">DSM 17835</strain>
    </source>
</reference>
<dbReference type="InterPro" id="IPR037523">
    <property type="entry name" value="VOC_core"/>
</dbReference>
<evidence type="ECO:0000256" key="8">
    <source>
        <dbReference type="ARBA" id="ARBA00022737"/>
    </source>
</evidence>
<dbReference type="InterPro" id="IPR029068">
    <property type="entry name" value="Glyas_Bleomycin-R_OHBP_Dase"/>
</dbReference>
<dbReference type="InterPro" id="IPR017624">
    <property type="entry name" value="Catechol_2-3_dOase"/>
</dbReference>
<feature type="domain" description="VOC" evidence="16">
    <location>
        <begin position="150"/>
        <end position="269"/>
    </location>
</feature>
<dbReference type="AlphaFoldDB" id="A0A5C5QR00"/>
<dbReference type="GO" id="GO:0008198">
    <property type="term" value="F:ferrous iron binding"/>
    <property type="evidence" value="ECO:0007669"/>
    <property type="project" value="InterPro"/>
</dbReference>
<dbReference type="RefSeq" id="WP_010562998.1">
    <property type="nucleotide sequence ID" value="NZ_LT629689.1"/>
</dbReference>
<keyword evidence="9 15" id="KW-0058">Aromatic hydrocarbons catabolism</keyword>
<sequence length="307" mass="34887">MKKGILRPGHVQIRVLDMEASVKHYVELVGLILTHRDSQGRVYLKGWTEVERFSVVLVEADKPGMDFMGYKVIDDQSLVQLTQDLLAYGCQVEHIPAGELDFCGRRVRFFGPSGHWFELYAEKEYTGRWGIAEKNPEAWPRGLKGMRAMRFDHCQLHGGDLHLTRELFIDVLGFHLAEQVVNEEGHAVANFLSLSTKAHDVAFIEDGNIGGFHHASFLIDTWEGLLRAGDLISMSDTSLDFGPTRHGITHGQTIYFFDPSGNRNEVFAGGDFHYPDQKPITWDEKHLGKAIFYHSRVLNERFLTVMT</sequence>
<evidence type="ECO:0000256" key="7">
    <source>
        <dbReference type="ARBA" id="ARBA00022723"/>
    </source>
</evidence>
<dbReference type="EMBL" id="LT629689">
    <property type="protein sequence ID" value="SDE94307.1"/>
    <property type="molecule type" value="Genomic_DNA"/>
</dbReference>
<evidence type="ECO:0000313" key="18">
    <source>
        <dbReference type="EMBL" id="TWS07476.1"/>
    </source>
</evidence>
<dbReference type="Pfam" id="PF22247">
    <property type="entry name" value="Diox-like_N"/>
    <property type="match status" value="1"/>
</dbReference>
<dbReference type="InterPro" id="IPR000486">
    <property type="entry name" value="Xdiol_ring_cleave_dOase_1/2"/>
</dbReference>
<keyword evidence="8" id="KW-0677">Repeat</keyword>
<evidence type="ECO:0000256" key="12">
    <source>
        <dbReference type="ARBA" id="ARBA00023004"/>
    </source>
</evidence>
<evidence type="ECO:0000313" key="19">
    <source>
        <dbReference type="Proteomes" id="UP000182858"/>
    </source>
</evidence>
<comment type="catalytic activity">
    <reaction evidence="1">
        <text>catechol + O2 = (2Z,4E)-2-hydroxy-6-oxohexa-2,4-dienoate + H(+)</text>
        <dbReference type="Rhea" id="RHEA:17337"/>
        <dbReference type="ChEBI" id="CHEBI:15378"/>
        <dbReference type="ChEBI" id="CHEBI:15379"/>
        <dbReference type="ChEBI" id="CHEBI:18135"/>
        <dbReference type="ChEBI" id="CHEBI:71198"/>
        <dbReference type="EC" id="1.13.11.2"/>
    </reaction>
</comment>
<evidence type="ECO:0000256" key="14">
    <source>
        <dbReference type="ARBA" id="ARBA00031146"/>
    </source>
</evidence>
<dbReference type="OrthoDB" id="9804944at2"/>
<evidence type="ECO:0000256" key="15">
    <source>
        <dbReference type="RuleBase" id="RU000683"/>
    </source>
</evidence>
<organism evidence="18 20">
    <name type="scientific">Pseudomonas extremaustralis</name>
    <dbReference type="NCBI Taxonomy" id="359110"/>
    <lineage>
        <taxon>Bacteria</taxon>
        <taxon>Pseudomonadati</taxon>
        <taxon>Pseudomonadota</taxon>
        <taxon>Gammaproteobacteria</taxon>
        <taxon>Pseudomonadales</taxon>
        <taxon>Pseudomonadaceae</taxon>
        <taxon>Pseudomonas</taxon>
    </lineage>
</organism>
<evidence type="ECO:0000256" key="6">
    <source>
        <dbReference type="ARBA" id="ARBA00022190"/>
    </source>
</evidence>
<keyword evidence="11 15" id="KW-0560">Oxidoreductase</keyword>
<reference evidence="18 20" key="2">
    <citation type="submission" date="2019-06" db="EMBL/GenBank/DDBJ databases">
        <title>Pseudomonas bimorpha sp. nov. isolated from bovine raw milk and skim milk concentrate.</title>
        <authorList>
            <person name="Hofmann K."/>
            <person name="Huptas C."/>
            <person name="Doll E."/>
            <person name="Scherer S."/>
            <person name="Wenning M."/>
        </authorList>
    </citation>
    <scope>NUCLEOTIDE SEQUENCE [LARGE SCALE GENOMIC DNA]</scope>
    <source>
        <strain evidence="18 20">DSM 17835</strain>
    </source>
</reference>
<evidence type="ECO:0000256" key="4">
    <source>
        <dbReference type="ARBA" id="ARBA00011881"/>
    </source>
</evidence>
<comment type="similarity">
    <text evidence="3 15">Belongs to the extradiol ring-cleavage dioxygenase family.</text>
</comment>
<proteinExistence type="inferred from homology"/>
<dbReference type="Pfam" id="PF00903">
    <property type="entry name" value="Glyoxalase"/>
    <property type="match status" value="1"/>
</dbReference>
<evidence type="ECO:0000256" key="9">
    <source>
        <dbReference type="ARBA" id="ARBA00022797"/>
    </source>
</evidence>
<evidence type="ECO:0000256" key="1">
    <source>
        <dbReference type="ARBA" id="ARBA00000163"/>
    </source>
</evidence>
<dbReference type="GO" id="GO:0018577">
    <property type="term" value="F:catechol 2,3-dioxygenase activity"/>
    <property type="evidence" value="ECO:0007669"/>
    <property type="project" value="UniProtKB-EC"/>
</dbReference>
<name>A0A5C5QR00_9PSED</name>
<evidence type="ECO:0000256" key="10">
    <source>
        <dbReference type="ARBA" id="ARBA00022964"/>
    </source>
</evidence>
<dbReference type="PROSITE" id="PS51819">
    <property type="entry name" value="VOC"/>
    <property type="match status" value="2"/>
</dbReference>
<dbReference type="NCBIfam" id="TIGR03211">
    <property type="entry name" value="catechol_2_3"/>
    <property type="match status" value="1"/>
</dbReference>
<dbReference type="PROSITE" id="PS00082">
    <property type="entry name" value="EXTRADIOL_DIOXYGENAS"/>
    <property type="match status" value="1"/>
</dbReference>
<dbReference type="SUPFAM" id="SSF54593">
    <property type="entry name" value="Glyoxalase/Bleomycin resistance protein/Dihydroxybiphenyl dioxygenase"/>
    <property type="match status" value="1"/>
</dbReference>
<keyword evidence="19" id="KW-1185">Reference proteome</keyword>
<dbReference type="Gene3D" id="3.10.180.10">
    <property type="entry name" value="2,3-Dihydroxybiphenyl 1,2-Dioxygenase, domain 1"/>
    <property type="match status" value="2"/>
</dbReference>
<dbReference type="EC" id="1.13.11.2" evidence="5"/>
<dbReference type="InterPro" id="IPR054560">
    <property type="entry name" value="XylE-like_N"/>
</dbReference>
<evidence type="ECO:0000259" key="16">
    <source>
        <dbReference type="PROSITE" id="PS51819"/>
    </source>
</evidence>